<dbReference type="EMBL" id="GBRH01247420">
    <property type="protein sequence ID" value="JAD50475.1"/>
    <property type="molecule type" value="Transcribed_RNA"/>
</dbReference>
<protein>
    <submittedName>
        <fullName evidence="1">Uncharacterized protein</fullName>
    </submittedName>
</protein>
<reference evidence="1" key="1">
    <citation type="submission" date="2014-09" db="EMBL/GenBank/DDBJ databases">
        <authorList>
            <person name="Magalhaes I.L.F."/>
            <person name="Oliveira U."/>
            <person name="Santos F.R."/>
            <person name="Vidigal T.H.D.A."/>
            <person name="Brescovit A.D."/>
            <person name="Santos A.J."/>
        </authorList>
    </citation>
    <scope>NUCLEOTIDE SEQUENCE</scope>
    <source>
        <tissue evidence="1">Shoot tissue taken approximately 20 cm above the soil surface</tissue>
    </source>
</reference>
<reference evidence="1" key="2">
    <citation type="journal article" date="2015" name="Data Brief">
        <title>Shoot transcriptome of the giant reed, Arundo donax.</title>
        <authorList>
            <person name="Barrero R.A."/>
            <person name="Guerrero F.D."/>
            <person name="Moolhuijzen P."/>
            <person name="Goolsby J.A."/>
            <person name="Tidwell J."/>
            <person name="Bellgard S.E."/>
            <person name="Bellgard M.I."/>
        </authorList>
    </citation>
    <scope>NUCLEOTIDE SEQUENCE</scope>
    <source>
        <tissue evidence="1">Shoot tissue taken approximately 20 cm above the soil surface</tissue>
    </source>
</reference>
<accession>A0A0A9ANG0</accession>
<sequence length="16" mass="1992">MVHIFVQLLFIWVSLF</sequence>
<proteinExistence type="predicted"/>
<name>A0A0A9ANG0_ARUDO</name>
<dbReference type="AlphaFoldDB" id="A0A0A9ANG0"/>
<organism evidence="1">
    <name type="scientific">Arundo donax</name>
    <name type="common">Giant reed</name>
    <name type="synonym">Donax arundinaceus</name>
    <dbReference type="NCBI Taxonomy" id="35708"/>
    <lineage>
        <taxon>Eukaryota</taxon>
        <taxon>Viridiplantae</taxon>
        <taxon>Streptophyta</taxon>
        <taxon>Embryophyta</taxon>
        <taxon>Tracheophyta</taxon>
        <taxon>Spermatophyta</taxon>
        <taxon>Magnoliopsida</taxon>
        <taxon>Liliopsida</taxon>
        <taxon>Poales</taxon>
        <taxon>Poaceae</taxon>
        <taxon>PACMAD clade</taxon>
        <taxon>Arundinoideae</taxon>
        <taxon>Arundineae</taxon>
        <taxon>Arundo</taxon>
    </lineage>
</organism>
<evidence type="ECO:0000313" key="1">
    <source>
        <dbReference type="EMBL" id="JAD50475.1"/>
    </source>
</evidence>